<dbReference type="AlphaFoldDB" id="A0A5J5M2P4"/>
<accession>A0A5J5M2P4</accession>
<evidence type="ECO:0000313" key="2">
    <source>
        <dbReference type="Proteomes" id="UP000325636"/>
    </source>
</evidence>
<evidence type="ECO:0000313" key="1">
    <source>
        <dbReference type="EMBL" id="KAB0244040.1"/>
    </source>
</evidence>
<comment type="caution">
    <text evidence="1">The sequence shown here is derived from an EMBL/GenBank/DDBJ whole genome shotgun (WGS) entry which is preliminary data.</text>
</comment>
<reference evidence="2" key="1">
    <citation type="submission" date="2019-04" db="EMBL/GenBank/DDBJ databases">
        <title>Microviridin 1777: A Toxic Chymotrypsin Inhibitor Discovered by a Metabologenomic Approach.</title>
        <authorList>
            <person name="Sieber S."/>
            <person name="Grendelmeier S.M."/>
            <person name="Harris L.A."/>
            <person name="Mitchell D.A."/>
            <person name="Gademann K."/>
        </authorList>
    </citation>
    <scope>NUCLEOTIDE SEQUENCE [LARGE SCALE GENOMIC DNA]</scope>
    <source>
        <strain evidence="2">EAWAG127a</strain>
    </source>
</reference>
<name>A0A5J5M2P4_MICAE</name>
<protein>
    <submittedName>
        <fullName evidence="1">Uncharacterized protein</fullName>
    </submittedName>
</protein>
<gene>
    <name evidence="1" type="ORF">EZJ55_00415</name>
</gene>
<proteinExistence type="predicted"/>
<dbReference type="EMBL" id="SRLN01000002">
    <property type="protein sequence ID" value="KAB0244040.1"/>
    <property type="molecule type" value="Genomic_DNA"/>
</dbReference>
<sequence>MYTDELIQTIFGEDALTYIKNKNRGGTNNNKGKIRGFFAIYKLSEIAKQIVEEGIDAKFLVNSKLL</sequence>
<dbReference type="Proteomes" id="UP000325636">
    <property type="component" value="Unassembled WGS sequence"/>
</dbReference>
<dbReference type="RefSeq" id="WP_150975000.1">
    <property type="nucleotide sequence ID" value="NZ_SRLN01000002.1"/>
</dbReference>
<organism evidence="1 2">
    <name type="scientific">Microcystis aeruginosa EAWAG127a</name>
    <dbReference type="NCBI Taxonomy" id="2529855"/>
    <lineage>
        <taxon>Bacteria</taxon>
        <taxon>Bacillati</taxon>
        <taxon>Cyanobacteriota</taxon>
        <taxon>Cyanophyceae</taxon>
        <taxon>Oscillatoriophycideae</taxon>
        <taxon>Chroococcales</taxon>
        <taxon>Microcystaceae</taxon>
        <taxon>Microcystis</taxon>
    </lineage>
</organism>